<organism evidence="3 4">
    <name type="scientific">Fusarium beomiforme</name>
    <dbReference type="NCBI Taxonomy" id="44412"/>
    <lineage>
        <taxon>Eukaryota</taxon>
        <taxon>Fungi</taxon>
        <taxon>Dikarya</taxon>
        <taxon>Ascomycota</taxon>
        <taxon>Pezizomycotina</taxon>
        <taxon>Sordariomycetes</taxon>
        <taxon>Hypocreomycetidae</taxon>
        <taxon>Hypocreales</taxon>
        <taxon>Nectriaceae</taxon>
        <taxon>Fusarium</taxon>
        <taxon>Fusarium burgessii species complex</taxon>
    </lineage>
</organism>
<dbReference type="InterPro" id="IPR029058">
    <property type="entry name" value="AB_hydrolase_fold"/>
</dbReference>
<evidence type="ECO:0000313" key="3">
    <source>
        <dbReference type="EMBL" id="KAF4341326.1"/>
    </source>
</evidence>
<proteinExistence type="predicted"/>
<gene>
    <name evidence="3" type="ORF">FBEOM_4799</name>
</gene>
<dbReference type="AlphaFoldDB" id="A0A9P5AMH4"/>
<feature type="domain" description="Alpha/beta hydrolase fold-3" evidence="2">
    <location>
        <begin position="88"/>
        <end position="299"/>
    </location>
</feature>
<accession>A0A9P5AMH4</accession>
<dbReference type="EMBL" id="PVQB02000198">
    <property type="protein sequence ID" value="KAF4341326.1"/>
    <property type="molecule type" value="Genomic_DNA"/>
</dbReference>
<name>A0A9P5AMH4_9HYPO</name>
<dbReference type="Pfam" id="PF07859">
    <property type="entry name" value="Abhydrolase_3"/>
    <property type="match status" value="1"/>
</dbReference>
<dbReference type="InterPro" id="IPR013094">
    <property type="entry name" value="AB_hydrolase_3"/>
</dbReference>
<dbReference type="SUPFAM" id="SSF53474">
    <property type="entry name" value="alpha/beta-Hydrolases"/>
    <property type="match status" value="1"/>
</dbReference>
<dbReference type="PANTHER" id="PTHR48081:SF8">
    <property type="entry name" value="ALPHA_BETA HYDROLASE FOLD-3 DOMAIN-CONTAINING PROTEIN-RELATED"/>
    <property type="match status" value="1"/>
</dbReference>
<evidence type="ECO:0000259" key="2">
    <source>
        <dbReference type="Pfam" id="PF07859"/>
    </source>
</evidence>
<keyword evidence="4" id="KW-1185">Reference proteome</keyword>
<dbReference type="Gene3D" id="3.40.50.1820">
    <property type="entry name" value="alpha/beta hydrolase"/>
    <property type="match status" value="1"/>
</dbReference>
<protein>
    <submittedName>
        <fullName evidence="3">Lipase 2</fullName>
    </submittedName>
</protein>
<comment type="caution">
    <text evidence="3">The sequence shown here is derived from an EMBL/GenBank/DDBJ whole genome shotgun (WGS) entry which is preliminary data.</text>
</comment>
<dbReference type="Proteomes" id="UP000730481">
    <property type="component" value="Unassembled WGS sequence"/>
</dbReference>
<keyword evidence="1" id="KW-0378">Hydrolase</keyword>
<sequence length="323" mass="35657">MSGLQYDAEFAEALALIKSGRSPAPPETALDIRYNNHALFAKVFPKPPSSDVVKQTDYSVESYDGTQILLRHYATPEVLMAKEPQPAILVIHGGGFISGTVEICGGTNAGLALEIGRPVFAVDYRLAPEHPFPAAVEDSFASLKYLVDHAKELNVDPKRICVKGNSAGGGIAVGTVLLARDRELNPPIAKLIAIYPELDDRICHPPNTEFLKLATWTPKHNQLAWKAYVGEDMAGQPNANVSPYAAPARAMHYKGLPPTYVDVGTLDLFRDEDIEFVRRLLEDDVEVEFHLWPGVPHVFEFLAPGTRWHQRAKEAQNEAMRRV</sequence>
<evidence type="ECO:0000256" key="1">
    <source>
        <dbReference type="ARBA" id="ARBA00022801"/>
    </source>
</evidence>
<dbReference type="PANTHER" id="PTHR48081">
    <property type="entry name" value="AB HYDROLASE SUPERFAMILY PROTEIN C4A8.06C"/>
    <property type="match status" value="1"/>
</dbReference>
<dbReference type="OrthoDB" id="408631at2759"/>
<reference evidence="3" key="1">
    <citation type="journal article" date="2017" name="Mycologia">
        <title>Fusarium algeriense, sp. nov., a novel toxigenic crown rot pathogen of durum wheat from Algeria is nested in the Fusarium burgessii species complex.</title>
        <authorList>
            <person name="Laraba I."/>
            <person name="Keddad A."/>
            <person name="Boureghda H."/>
            <person name="Abdallah N."/>
            <person name="Vaughan M.M."/>
            <person name="Proctor R.H."/>
            <person name="Busman M."/>
            <person name="O'Donnell K."/>
        </authorList>
    </citation>
    <scope>NUCLEOTIDE SEQUENCE</scope>
    <source>
        <strain evidence="3">NRRL 25174</strain>
    </source>
</reference>
<evidence type="ECO:0000313" key="4">
    <source>
        <dbReference type="Proteomes" id="UP000730481"/>
    </source>
</evidence>
<dbReference type="GO" id="GO:0016787">
    <property type="term" value="F:hydrolase activity"/>
    <property type="evidence" value="ECO:0007669"/>
    <property type="project" value="UniProtKB-KW"/>
</dbReference>
<reference evidence="3" key="2">
    <citation type="submission" date="2020-02" db="EMBL/GenBank/DDBJ databases">
        <title>Identification and distribution of gene clusters putatively required for synthesis of sphingolipid metabolism inhibitors in phylogenetically diverse species of the filamentous fungus Fusarium.</title>
        <authorList>
            <person name="Kim H.-S."/>
            <person name="Busman M."/>
            <person name="Brown D.W."/>
            <person name="Divon H."/>
            <person name="Uhlig S."/>
            <person name="Proctor R.H."/>
        </authorList>
    </citation>
    <scope>NUCLEOTIDE SEQUENCE</scope>
    <source>
        <strain evidence="3">NRRL 25174</strain>
    </source>
</reference>
<dbReference type="InterPro" id="IPR050300">
    <property type="entry name" value="GDXG_lipolytic_enzyme"/>
</dbReference>